<dbReference type="GO" id="GO:0046540">
    <property type="term" value="C:U4/U6 x U5 tri-snRNP complex"/>
    <property type="evidence" value="ECO:0007669"/>
    <property type="project" value="UniProtKB-UniRule"/>
</dbReference>
<dbReference type="InterPro" id="IPR044642">
    <property type="entry name" value="PTHR15588"/>
</dbReference>
<comment type="subcellular location">
    <subcellularLocation>
        <location evidence="1 9">Nucleus</location>
    </subcellularLocation>
</comment>
<proteinExistence type="inferred from homology"/>
<keyword evidence="6 9" id="KW-0508">mRNA splicing</keyword>
<evidence type="ECO:0000313" key="14">
    <source>
        <dbReference type="Proteomes" id="UP000011715"/>
    </source>
</evidence>
<dbReference type="InterPro" id="IPR001163">
    <property type="entry name" value="Sm_dom_euk/arc"/>
</dbReference>
<protein>
    <recommendedName>
        <fullName evidence="9">LSM2-LSM8 complex subunit LSM8</fullName>
    </recommendedName>
</protein>
<dbReference type="SUPFAM" id="SSF50182">
    <property type="entry name" value="Sm-like ribonucleoproteins"/>
    <property type="match status" value="1"/>
</dbReference>
<reference evidence="14" key="1">
    <citation type="submission" date="2010-05" db="EMBL/GenBank/DDBJ databases">
        <title>The genome sequence of Magnaporthe poae strain ATCC 64411.</title>
        <authorList>
            <person name="Ma L.-J."/>
            <person name="Dead R."/>
            <person name="Young S."/>
            <person name="Zeng Q."/>
            <person name="Koehrsen M."/>
            <person name="Alvarado L."/>
            <person name="Berlin A."/>
            <person name="Chapman S.B."/>
            <person name="Chen Z."/>
            <person name="Freedman E."/>
            <person name="Gellesch M."/>
            <person name="Goldberg J."/>
            <person name="Griggs A."/>
            <person name="Gujja S."/>
            <person name="Heilman E.R."/>
            <person name="Heiman D."/>
            <person name="Hepburn T."/>
            <person name="Howarth C."/>
            <person name="Jen D."/>
            <person name="Larson L."/>
            <person name="Mehta T."/>
            <person name="Neiman D."/>
            <person name="Pearson M."/>
            <person name="Roberts A."/>
            <person name="Saif S."/>
            <person name="Shea T."/>
            <person name="Shenoy N."/>
            <person name="Sisk P."/>
            <person name="Stolte C."/>
            <person name="Sykes S."/>
            <person name="Walk T."/>
            <person name="White J."/>
            <person name="Yandava C."/>
            <person name="Haas B."/>
            <person name="Nusbaum C."/>
            <person name="Birren B."/>
        </authorList>
    </citation>
    <scope>NUCLEOTIDE SEQUENCE [LARGE SCALE GENOMIC DNA]</scope>
    <source>
        <strain evidence="14">ATCC 64411 / 73-15</strain>
    </source>
</reference>
<feature type="compositionally biased region" description="Basic and acidic residues" evidence="10">
    <location>
        <begin position="43"/>
        <end position="54"/>
    </location>
</feature>
<reference evidence="13" key="4">
    <citation type="journal article" date="2015" name="G3 (Bethesda)">
        <title>Genome sequences of three phytopathogenic species of the Magnaporthaceae family of fungi.</title>
        <authorList>
            <person name="Okagaki L.H."/>
            <person name="Nunes C.C."/>
            <person name="Sailsbery J."/>
            <person name="Clay B."/>
            <person name="Brown D."/>
            <person name="John T."/>
            <person name="Oh Y."/>
            <person name="Young N."/>
            <person name="Fitzgerald M."/>
            <person name="Haas B.J."/>
            <person name="Zeng Q."/>
            <person name="Young S."/>
            <person name="Adiconis X."/>
            <person name="Fan L."/>
            <person name="Levin J.Z."/>
            <person name="Mitchell T.K."/>
            <person name="Okubara P.A."/>
            <person name="Farman M.L."/>
            <person name="Kohn L.M."/>
            <person name="Birren B."/>
            <person name="Ma L.-J."/>
            <person name="Dean R.A."/>
        </authorList>
    </citation>
    <scope>NUCLEOTIDE SEQUENCE</scope>
    <source>
        <strain evidence="13">ATCC 64411 / 73-15</strain>
    </source>
</reference>
<dbReference type="Proteomes" id="UP000011715">
    <property type="component" value="Unassembled WGS sequence"/>
</dbReference>
<evidence type="ECO:0000313" key="12">
    <source>
        <dbReference type="EMBL" id="KLU84042.1"/>
    </source>
</evidence>
<keyword evidence="5 9" id="KW-0694">RNA-binding</keyword>
<dbReference type="AlphaFoldDB" id="A0A0C4DT34"/>
<keyword evidence="14" id="KW-1185">Reference proteome</keyword>
<dbReference type="GO" id="GO:0071011">
    <property type="term" value="C:precatalytic spliceosome"/>
    <property type="evidence" value="ECO:0007669"/>
    <property type="project" value="TreeGrafter"/>
</dbReference>
<dbReference type="SMART" id="SM00651">
    <property type="entry name" value="Sm"/>
    <property type="match status" value="1"/>
</dbReference>
<dbReference type="OrthoDB" id="422364at2759"/>
<organism evidence="13 14">
    <name type="scientific">Magnaporthiopsis poae (strain ATCC 64411 / 73-15)</name>
    <name type="common">Kentucky bluegrass fungus</name>
    <name type="synonym">Magnaporthe poae</name>
    <dbReference type="NCBI Taxonomy" id="644358"/>
    <lineage>
        <taxon>Eukaryota</taxon>
        <taxon>Fungi</taxon>
        <taxon>Dikarya</taxon>
        <taxon>Ascomycota</taxon>
        <taxon>Pezizomycotina</taxon>
        <taxon>Sordariomycetes</taxon>
        <taxon>Sordariomycetidae</taxon>
        <taxon>Magnaporthales</taxon>
        <taxon>Magnaporthaceae</taxon>
        <taxon>Magnaporthiopsis</taxon>
    </lineage>
</organism>
<dbReference type="VEuPathDB" id="FungiDB:MAPG_03088"/>
<keyword evidence="8 9" id="KW-0687">Ribonucleoprotein</keyword>
<dbReference type="STRING" id="644358.A0A0C4DT34"/>
<comment type="subunit">
    <text evidence="9">LSm subunits form a heteromer with a doughnut shape.</text>
</comment>
<reference evidence="13" key="5">
    <citation type="submission" date="2015-06" db="UniProtKB">
        <authorList>
            <consortium name="EnsemblFungi"/>
        </authorList>
    </citation>
    <scope>IDENTIFICATION</scope>
    <source>
        <strain evidence="13">ATCC 64411</strain>
    </source>
</reference>
<reference evidence="12" key="2">
    <citation type="submission" date="2010-05" db="EMBL/GenBank/DDBJ databases">
        <title>The Genome Sequence of Magnaporthe poae strain ATCC 64411.</title>
        <authorList>
            <consortium name="The Broad Institute Genome Sequencing Platform"/>
            <consortium name="Broad Institute Genome Sequencing Center for Infectious Disease"/>
            <person name="Ma L.-J."/>
            <person name="Dead R."/>
            <person name="Young S."/>
            <person name="Zeng Q."/>
            <person name="Koehrsen M."/>
            <person name="Alvarado L."/>
            <person name="Berlin A."/>
            <person name="Chapman S.B."/>
            <person name="Chen Z."/>
            <person name="Freedman E."/>
            <person name="Gellesch M."/>
            <person name="Goldberg J."/>
            <person name="Griggs A."/>
            <person name="Gujja S."/>
            <person name="Heilman E.R."/>
            <person name="Heiman D."/>
            <person name="Hepburn T."/>
            <person name="Howarth C."/>
            <person name="Jen D."/>
            <person name="Larson L."/>
            <person name="Mehta T."/>
            <person name="Neiman D."/>
            <person name="Pearson M."/>
            <person name="Roberts A."/>
            <person name="Saif S."/>
            <person name="Shea T."/>
            <person name="Shenoy N."/>
            <person name="Sisk P."/>
            <person name="Stolte C."/>
            <person name="Sykes S."/>
            <person name="Walk T."/>
            <person name="White J."/>
            <person name="Yandava C."/>
            <person name="Haas B."/>
            <person name="Nusbaum C."/>
            <person name="Birren B."/>
        </authorList>
    </citation>
    <scope>NUCLEOTIDE SEQUENCE</scope>
    <source>
        <strain evidence="12">ATCC 64411</strain>
    </source>
</reference>
<gene>
    <name evidence="9" type="primary">LSM8</name>
    <name evidence="12" type="ORF">MAPG_03088</name>
</gene>
<dbReference type="InterPro" id="IPR034103">
    <property type="entry name" value="Lsm8"/>
</dbReference>
<dbReference type="GO" id="GO:0000398">
    <property type="term" value="P:mRNA splicing, via spliceosome"/>
    <property type="evidence" value="ECO:0007669"/>
    <property type="project" value="UniProtKB-UniRule"/>
</dbReference>
<dbReference type="PANTHER" id="PTHR15588:SF9">
    <property type="entry name" value="U6 SNRNA-ASSOCIATED SM-LIKE PROTEIN LSM8"/>
    <property type="match status" value="1"/>
</dbReference>
<dbReference type="Pfam" id="PF01423">
    <property type="entry name" value="LSM"/>
    <property type="match status" value="1"/>
</dbReference>
<evidence type="ECO:0000256" key="1">
    <source>
        <dbReference type="ARBA" id="ARBA00004123"/>
    </source>
</evidence>
<evidence type="ECO:0000256" key="3">
    <source>
        <dbReference type="ARBA" id="ARBA00022664"/>
    </source>
</evidence>
<keyword evidence="7 9" id="KW-0539">Nucleus</keyword>
<evidence type="ECO:0000256" key="7">
    <source>
        <dbReference type="ARBA" id="ARBA00023242"/>
    </source>
</evidence>
<dbReference type="PANTHER" id="PTHR15588">
    <property type="entry name" value="LSM1"/>
    <property type="match status" value="1"/>
</dbReference>
<feature type="domain" description="Sm" evidence="11">
    <location>
        <begin position="116"/>
        <end position="196"/>
    </location>
</feature>
<evidence type="ECO:0000256" key="6">
    <source>
        <dbReference type="ARBA" id="ARBA00023187"/>
    </source>
</evidence>
<feature type="region of interest" description="Disordered" evidence="10">
    <location>
        <begin position="21"/>
        <end position="75"/>
    </location>
</feature>
<evidence type="ECO:0000256" key="5">
    <source>
        <dbReference type="ARBA" id="ARBA00022884"/>
    </source>
</evidence>
<dbReference type="CDD" id="cd01727">
    <property type="entry name" value="LSm8"/>
    <property type="match status" value="1"/>
</dbReference>
<evidence type="ECO:0000256" key="10">
    <source>
        <dbReference type="SAM" id="MobiDB-lite"/>
    </source>
</evidence>
<dbReference type="eggNOG" id="KOG1784">
    <property type="taxonomic scope" value="Eukaryota"/>
</dbReference>
<dbReference type="GO" id="GO:0005688">
    <property type="term" value="C:U6 snRNP"/>
    <property type="evidence" value="ECO:0007669"/>
    <property type="project" value="UniProtKB-UniRule"/>
</dbReference>
<dbReference type="InterPro" id="IPR047575">
    <property type="entry name" value="Sm"/>
</dbReference>
<keyword evidence="4 9" id="KW-0747">Spliceosome</keyword>
<dbReference type="Gene3D" id="2.30.30.100">
    <property type="match status" value="1"/>
</dbReference>
<dbReference type="PROSITE" id="PS52002">
    <property type="entry name" value="SM"/>
    <property type="match status" value="1"/>
</dbReference>
<evidence type="ECO:0000256" key="2">
    <source>
        <dbReference type="ARBA" id="ARBA00006850"/>
    </source>
</evidence>
<dbReference type="EMBL" id="GL876967">
    <property type="protein sequence ID" value="KLU84042.1"/>
    <property type="molecule type" value="Genomic_DNA"/>
</dbReference>
<accession>A0A0C4DT34</accession>
<sequence length="217" mass="23477">MYSILYLSCARWRQVLIGSSSERRHQARRGLEAPNSAISGGGAHDKIKGGRECRPGNPTYPLRVGEQHSSPPNPRSFNLSPKLLPAASLFLLIWNAPAAGAEQTPPQLCGRSPAGKMVHLLNSYVDKRVVILTTDGRFIIGTLINSDNQSNVILCNVTERHVAPHGGDADTVDRPSVGAEIIRGATILLVGLLDEELERSINWPKVRGDAIGDTYNA</sequence>
<dbReference type="EnsemblFungi" id="MAPG_03088T0">
    <property type="protein sequence ID" value="MAPG_03088T0"/>
    <property type="gene ID" value="MAPG_03088"/>
</dbReference>
<evidence type="ECO:0000313" key="13">
    <source>
        <dbReference type="EnsemblFungi" id="MAPG_03088T0"/>
    </source>
</evidence>
<evidence type="ECO:0000256" key="4">
    <source>
        <dbReference type="ARBA" id="ARBA00022728"/>
    </source>
</evidence>
<comment type="function">
    <text evidence="9">Plays role in pre-mRNA splicing as component of the U4/U6-U5 tri-snRNP complex that is involved in spliceosome assembly, and as component of the precatalytic spliceosome (spliceosome B complex). The heptameric LSM2-8 complex binds specifically to the 3'-terminal U-tract of U6 snRNA.</text>
</comment>
<name>A0A0C4DT34_MAGP6</name>
<dbReference type="InterPro" id="IPR010920">
    <property type="entry name" value="LSM_dom_sf"/>
</dbReference>
<reference evidence="12" key="3">
    <citation type="submission" date="2011-03" db="EMBL/GenBank/DDBJ databases">
        <title>Annotation of Magnaporthe poae ATCC 64411.</title>
        <authorList>
            <person name="Ma L.-J."/>
            <person name="Dead R."/>
            <person name="Young S.K."/>
            <person name="Zeng Q."/>
            <person name="Gargeya S."/>
            <person name="Fitzgerald M."/>
            <person name="Haas B."/>
            <person name="Abouelleil A."/>
            <person name="Alvarado L."/>
            <person name="Arachchi H.M."/>
            <person name="Berlin A."/>
            <person name="Brown A."/>
            <person name="Chapman S.B."/>
            <person name="Chen Z."/>
            <person name="Dunbar C."/>
            <person name="Freedman E."/>
            <person name="Gearin G."/>
            <person name="Gellesch M."/>
            <person name="Goldberg J."/>
            <person name="Griggs A."/>
            <person name="Gujja S."/>
            <person name="Heiman D."/>
            <person name="Howarth C."/>
            <person name="Larson L."/>
            <person name="Lui A."/>
            <person name="MacDonald P.J.P."/>
            <person name="Mehta T."/>
            <person name="Montmayeur A."/>
            <person name="Murphy C."/>
            <person name="Neiman D."/>
            <person name="Pearson M."/>
            <person name="Priest M."/>
            <person name="Roberts A."/>
            <person name="Saif S."/>
            <person name="Shea T."/>
            <person name="Shenoy N."/>
            <person name="Sisk P."/>
            <person name="Stolte C."/>
            <person name="Sykes S."/>
            <person name="Yandava C."/>
            <person name="Wortman J."/>
            <person name="Nusbaum C."/>
            <person name="Birren B."/>
        </authorList>
    </citation>
    <scope>NUCLEOTIDE SEQUENCE</scope>
    <source>
        <strain evidence="12">ATCC 64411</strain>
    </source>
</reference>
<keyword evidence="3 9" id="KW-0507">mRNA processing</keyword>
<dbReference type="EMBL" id="ADBL01000752">
    <property type="status" value="NOT_ANNOTATED_CDS"/>
    <property type="molecule type" value="Genomic_DNA"/>
</dbReference>
<dbReference type="GO" id="GO:0003729">
    <property type="term" value="F:mRNA binding"/>
    <property type="evidence" value="ECO:0007669"/>
    <property type="project" value="TreeGrafter"/>
</dbReference>
<evidence type="ECO:0000256" key="9">
    <source>
        <dbReference type="RuleBase" id="RU365048"/>
    </source>
</evidence>
<comment type="similarity">
    <text evidence="2 9">Belongs to the snRNP Sm proteins family.</text>
</comment>
<evidence type="ECO:0000259" key="11">
    <source>
        <dbReference type="PROSITE" id="PS52002"/>
    </source>
</evidence>
<evidence type="ECO:0000256" key="8">
    <source>
        <dbReference type="ARBA" id="ARBA00023274"/>
    </source>
</evidence>